<dbReference type="AlphaFoldDB" id="R4KNP7"/>
<evidence type="ECO:0000256" key="6">
    <source>
        <dbReference type="ARBA" id="ARBA00023014"/>
    </source>
</evidence>
<keyword evidence="3" id="KW-0949">S-adenosyl-L-methionine</keyword>
<dbReference type="KEGG" id="dgi:Desgi_3880"/>
<dbReference type="Proteomes" id="UP000013520">
    <property type="component" value="Chromosome"/>
</dbReference>
<feature type="domain" description="Radical SAM core" evidence="7">
    <location>
        <begin position="11"/>
        <end position="236"/>
    </location>
</feature>
<dbReference type="STRING" id="767817.Desgi_3880"/>
<gene>
    <name evidence="8" type="ORF">Desgi_3880</name>
</gene>
<dbReference type="GO" id="GO:0046872">
    <property type="term" value="F:metal ion binding"/>
    <property type="evidence" value="ECO:0007669"/>
    <property type="project" value="UniProtKB-KW"/>
</dbReference>
<protein>
    <submittedName>
        <fullName evidence="8">Fe-S oxidoreductase</fullName>
    </submittedName>
</protein>
<dbReference type="CDD" id="cd01335">
    <property type="entry name" value="Radical_SAM"/>
    <property type="match status" value="1"/>
</dbReference>
<keyword evidence="2" id="KW-0004">4Fe-4S</keyword>
<dbReference type="Pfam" id="PF04055">
    <property type="entry name" value="Radical_SAM"/>
    <property type="match status" value="1"/>
</dbReference>
<dbReference type="InterPro" id="IPR013785">
    <property type="entry name" value="Aldolase_TIM"/>
</dbReference>
<dbReference type="PANTHER" id="PTHR43787:SF11">
    <property type="entry name" value="UPF0026 PROTEIN SLR1464"/>
    <property type="match status" value="1"/>
</dbReference>
<dbReference type="PROSITE" id="PS51918">
    <property type="entry name" value="RADICAL_SAM"/>
    <property type="match status" value="1"/>
</dbReference>
<dbReference type="SFLD" id="SFLDG01083">
    <property type="entry name" value="Uncharacterised_Radical_SAM_Su"/>
    <property type="match status" value="1"/>
</dbReference>
<dbReference type="GO" id="GO:0051539">
    <property type="term" value="F:4 iron, 4 sulfur cluster binding"/>
    <property type="evidence" value="ECO:0007669"/>
    <property type="project" value="UniProtKB-KW"/>
</dbReference>
<keyword evidence="9" id="KW-1185">Reference proteome</keyword>
<dbReference type="SFLD" id="SFLDS00029">
    <property type="entry name" value="Radical_SAM"/>
    <property type="match status" value="1"/>
</dbReference>
<evidence type="ECO:0000256" key="5">
    <source>
        <dbReference type="ARBA" id="ARBA00023004"/>
    </source>
</evidence>
<dbReference type="OrthoDB" id="9795504at2"/>
<organism evidence="8 9">
    <name type="scientific">Desulfoscipio gibsoniae DSM 7213</name>
    <dbReference type="NCBI Taxonomy" id="767817"/>
    <lineage>
        <taxon>Bacteria</taxon>
        <taxon>Bacillati</taxon>
        <taxon>Bacillota</taxon>
        <taxon>Clostridia</taxon>
        <taxon>Eubacteriales</taxon>
        <taxon>Desulfallaceae</taxon>
        <taxon>Desulfoscipio</taxon>
    </lineage>
</organism>
<reference evidence="8 9" key="1">
    <citation type="submission" date="2012-01" db="EMBL/GenBank/DDBJ databases">
        <title>Complete sequence of Desulfotomaculum gibsoniae DSM 7213.</title>
        <authorList>
            <consortium name="US DOE Joint Genome Institute"/>
            <person name="Lucas S."/>
            <person name="Han J."/>
            <person name="Lapidus A."/>
            <person name="Cheng J.-F."/>
            <person name="Goodwin L."/>
            <person name="Pitluck S."/>
            <person name="Peters L."/>
            <person name="Ovchinnikova G."/>
            <person name="Teshima H."/>
            <person name="Detter J.C."/>
            <person name="Han C."/>
            <person name="Tapia R."/>
            <person name="Land M."/>
            <person name="Hauser L."/>
            <person name="Kyrpides N."/>
            <person name="Ivanova N."/>
            <person name="Pagani I."/>
            <person name="Parshina S."/>
            <person name="Plugge C."/>
            <person name="Muyzer G."/>
            <person name="Kuever J."/>
            <person name="Ivanova A."/>
            <person name="Nazina T."/>
            <person name="Klenk H.-P."/>
            <person name="Brambilla E."/>
            <person name="Spring S."/>
            <person name="Stams A.F."/>
            <person name="Woyke T."/>
        </authorList>
    </citation>
    <scope>NUCLEOTIDE SEQUENCE [LARGE SCALE GENOMIC DNA]</scope>
    <source>
        <strain evidence="8 9">DSM 7213</strain>
    </source>
</reference>
<dbReference type="InterPro" id="IPR058240">
    <property type="entry name" value="rSAM_sf"/>
</dbReference>
<dbReference type="RefSeq" id="WP_006520590.1">
    <property type="nucleotide sequence ID" value="NC_021184.1"/>
</dbReference>
<evidence type="ECO:0000313" key="9">
    <source>
        <dbReference type="Proteomes" id="UP000013520"/>
    </source>
</evidence>
<proteinExistence type="predicted"/>
<name>R4KNP7_9FIRM</name>
<evidence type="ECO:0000256" key="2">
    <source>
        <dbReference type="ARBA" id="ARBA00022485"/>
    </source>
</evidence>
<dbReference type="InterPro" id="IPR040084">
    <property type="entry name" value="GTPase_Obg"/>
</dbReference>
<sequence length="318" mass="36429">MIVYGPVPSRRLGHSIGINNIPPKTCSYSCIYCQLGRTDRMQVKRREFYKPEEIFHGAELKIKQLNSKNEHVDYFSFVPDGEPTLDINLGTEIDLLRYFDIKIAVITNASLIWMDDVKEDLMKADWVSVSIDAVDEDTWRKIDRPHGSLRQQDIFNGIIEFSKTYKGTLVTETMLVDGVNDHDACIKKVAEHLGVIHPKKAYLLVPTRPPAENSIKRSSRESLVNAAEIIRSISGAHVECITGDEKEEGFFFSEDIVNDLLSISSVHPVREDIVNEILEKRNVDKAVIDDLLKRDMIVEFLYEGKKFYRKNLKNKQKT</sequence>
<dbReference type="eggNOG" id="COG0731">
    <property type="taxonomic scope" value="Bacteria"/>
</dbReference>
<evidence type="ECO:0000256" key="3">
    <source>
        <dbReference type="ARBA" id="ARBA00022691"/>
    </source>
</evidence>
<dbReference type="EMBL" id="CP003273">
    <property type="protein sequence ID" value="AGL03187.1"/>
    <property type="molecule type" value="Genomic_DNA"/>
</dbReference>
<dbReference type="PANTHER" id="PTHR43787">
    <property type="entry name" value="FEMO COFACTOR BIOSYNTHESIS PROTEIN NIFB-RELATED"/>
    <property type="match status" value="1"/>
</dbReference>
<keyword evidence="6" id="KW-0411">Iron-sulfur</keyword>
<dbReference type="SUPFAM" id="SSF102114">
    <property type="entry name" value="Radical SAM enzymes"/>
    <property type="match status" value="1"/>
</dbReference>
<dbReference type="HOGENOM" id="CLU_058377_0_0_9"/>
<dbReference type="Gene3D" id="3.20.20.70">
    <property type="entry name" value="Aldolase class I"/>
    <property type="match status" value="1"/>
</dbReference>
<dbReference type="InterPro" id="IPR007197">
    <property type="entry name" value="rSAM"/>
</dbReference>
<comment type="cofactor">
    <cofactor evidence="1">
        <name>[4Fe-4S] cluster</name>
        <dbReference type="ChEBI" id="CHEBI:49883"/>
    </cofactor>
</comment>
<evidence type="ECO:0000256" key="1">
    <source>
        <dbReference type="ARBA" id="ARBA00001966"/>
    </source>
</evidence>
<dbReference type="GO" id="GO:0003824">
    <property type="term" value="F:catalytic activity"/>
    <property type="evidence" value="ECO:0007669"/>
    <property type="project" value="InterPro"/>
</dbReference>
<evidence type="ECO:0000313" key="8">
    <source>
        <dbReference type="EMBL" id="AGL03187.1"/>
    </source>
</evidence>
<evidence type="ECO:0000256" key="4">
    <source>
        <dbReference type="ARBA" id="ARBA00022723"/>
    </source>
</evidence>
<accession>R4KNP7</accession>
<keyword evidence="5" id="KW-0408">Iron</keyword>
<keyword evidence="4" id="KW-0479">Metal-binding</keyword>
<evidence type="ECO:0000259" key="7">
    <source>
        <dbReference type="PROSITE" id="PS51918"/>
    </source>
</evidence>